<evidence type="ECO:0000313" key="2">
    <source>
        <dbReference type="Proteomes" id="UP000263881"/>
    </source>
</evidence>
<keyword evidence="2" id="KW-1185">Reference proteome</keyword>
<organism evidence="1 2">
    <name type="scientific">Lonsdalea britannica</name>
    <dbReference type="NCBI Taxonomy" id="1082704"/>
    <lineage>
        <taxon>Bacteria</taxon>
        <taxon>Pseudomonadati</taxon>
        <taxon>Pseudomonadota</taxon>
        <taxon>Gammaproteobacteria</taxon>
        <taxon>Enterobacterales</taxon>
        <taxon>Pectobacteriaceae</taxon>
        <taxon>Lonsdalea</taxon>
    </lineage>
</organism>
<dbReference type="RefSeq" id="WP_085650899.1">
    <property type="nucleotide sequence ID" value="NZ_CP023009.1"/>
</dbReference>
<reference evidence="1 2" key="1">
    <citation type="submission" date="2017-08" db="EMBL/GenBank/DDBJ databases">
        <title>Comparative genomics of bacteria isolated from necrotic lesions of AOD affected trees.</title>
        <authorList>
            <person name="Doonan J."/>
            <person name="Denman S."/>
            <person name="McDonald J.E."/>
        </authorList>
    </citation>
    <scope>NUCLEOTIDE SEQUENCE [LARGE SCALE GENOMIC DNA]</scope>
    <source>
        <strain evidence="1 2">477</strain>
    </source>
</reference>
<dbReference type="KEGG" id="lbq:CKQ53_12120"/>
<dbReference type="EMBL" id="CP023009">
    <property type="protein sequence ID" value="AXW87642.1"/>
    <property type="molecule type" value="Genomic_DNA"/>
</dbReference>
<dbReference type="Proteomes" id="UP000263881">
    <property type="component" value="Chromosome"/>
</dbReference>
<name>A0AAD0SGU5_9GAMM</name>
<proteinExistence type="predicted"/>
<evidence type="ECO:0000313" key="1">
    <source>
        <dbReference type="EMBL" id="AXW87642.1"/>
    </source>
</evidence>
<sequence>MPIGTLKETLLFGDDIDAVSHRYEIYKADSRGGFFAMIYALKPLRMEHHMVMAWNIEETCLPLRSSYIPNARRECEAHWKNASVLAEGKTLRAV</sequence>
<protein>
    <submittedName>
        <fullName evidence="1">Uncharacterized protein</fullName>
    </submittedName>
</protein>
<dbReference type="AlphaFoldDB" id="A0AAD0SGU5"/>
<accession>A0AAD0SGU5</accession>
<gene>
    <name evidence="1" type="ORF">CKQ53_12120</name>
</gene>